<organism evidence="1 2">
    <name type="scientific">Prunus dulcis</name>
    <name type="common">Almond</name>
    <name type="synonym">Amygdalus dulcis</name>
    <dbReference type="NCBI Taxonomy" id="3755"/>
    <lineage>
        <taxon>Eukaryota</taxon>
        <taxon>Viridiplantae</taxon>
        <taxon>Streptophyta</taxon>
        <taxon>Embryophyta</taxon>
        <taxon>Tracheophyta</taxon>
        <taxon>Spermatophyta</taxon>
        <taxon>Magnoliopsida</taxon>
        <taxon>eudicotyledons</taxon>
        <taxon>Gunneridae</taxon>
        <taxon>Pentapetalae</taxon>
        <taxon>rosids</taxon>
        <taxon>fabids</taxon>
        <taxon>Rosales</taxon>
        <taxon>Rosaceae</taxon>
        <taxon>Amygdaloideae</taxon>
        <taxon>Amygdaleae</taxon>
        <taxon>Prunus</taxon>
    </lineage>
</organism>
<keyword evidence="2" id="KW-1185">Reference proteome</keyword>
<dbReference type="Proteomes" id="UP001054821">
    <property type="component" value="Chromosome 1"/>
</dbReference>
<gene>
    <name evidence="1" type="ORF">L3X38_002753</name>
</gene>
<dbReference type="PANTHER" id="PTHR31513:SF2">
    <property type="entry name" value="MRAZ"/>
    <property type="match status" value="1"/>
</dbReference>
<dbReference type="PANTHER" id="PTHR31513">
    <property type="entry name" value="EPHRIN TYPE-B RECEPTOR"/>
    <property type="match status" value="1"/>
</dbReference>
<accession>A0AAD4WZ69</accession>
<dbReference type="EMBL" id="JAJFAZ020000001">
    <property type="protein sequence ID" value="KAI5349862.1"/>
    <property type="molecule type" value="Genomic_DNA"/>
</dbReference>
<dbReference type="AlphaFoldDB" id="A0AAD4WZ69"/>
<protein>
    <submittedName>
        <fullName evidence="1">Uncharacterized protein</fullName>
    </submittedName>
</protein>
<sequence>MSNGDHHDMDRDMRELRELFSKLNPMAEDFSAANLTMEYNSPINTTSLGGLPPSQTSGTLVGYDGGCGGRGGRGASYLKNNQSSFWGGDVYKWSTLSEPWSYGSKGRGLSTKIPFGGNGGGRVKLQVKDMLYMNGSVTAEEGDGGTTGGGERESSAFCYSTDQLPNYCW</sequence>
<proteinExistence type="predicted"/>
<evidence type="ECO:0000313" key="2">
    <source>
        <dbReference type="Proteomes" id="UP001054821"/>
    </source>
</evidence>
<reference evidence="1 2" key="1">
    <citation type="journal article" date="2022" name="G3 (Bethesda)">
        <title>Whole-genome sequence and methylome profiling of the almond [Prunus dulcis (Mill.) D.A. Webb] cultivar 'Nonpareil'.</title>
        <authorList>
            <person name="D'Amico-Willman K.M."/>
            <person name="Ouma W.Z."/>
            <person name="Meulia T."/>
            <person name="Sideli G.M."/>
            <person name="Gradziel T.M."/>
            <person name="Fresnedo-Ramirez J."/>
        </authorList>
    </citation>
    <scope>NUCLEOTIDE SEQUENCE [LARGE SCALE GENOMIC DNA]</scope>
    <source>
        <strain evidence="1">Clone GOH B32 T37-40</strain>
    </source>
</reference>
<evidence type="ECO:0000313" key="1">
    <source>
        <dbReference type="EMBL" id="KAI5349862.1"/>
    </source>
</evidence>
<comment type="caution">
    <text evidence="1">The sequence shown here is derived from an EMBL/GenBank/DDBJ whole genome shotgun (WGS) entry which is preliminary data.</text>
</comment>
<name>A0AAD4WZ69_PRUDU</name>